<dbReference type="EMBL" id="JAANYN010000001">
    <property type="protein sequence ID" value="NHE55868.1"/>
    <property type="molecule type" value="Genomic_DNA"/>
</dbReference>
<keyword evidence="1" id="KW-0808">Transferase</keyword>
<reference evidence="3 4" key="1">
    <citation type="submission" date="2020-03" db="EMBL/GenBank/DDBJ databases">
        <title>Cyclobacterium plantarum sp. nov., a marine bacterium isolated from a coastal-marine wetland.</title>
        <authorList>
            <person name="Sanchez-Porro C."/>
            <person name="Ventosa A."/>
            <person name="Amoozegar M."/>
        </authorList>
    </citation>
    <scope>NUCLEOTIDE SEQUENCE [LARGE SCALE GENOMIC DNA]</scope>
    <source>
        <strain evidence="3 4">GBPx2</strain>
    </source>
</reference>
<name>A0ABX0H4S2_9BACT</name>
<dbReference type="CDD" id="cd03794">
    <property type="entry name" value="GT4_WbuB-like"/>
    <property type="match status" value="1"/>
</dbReference>
<feature type="domain" description="Glycosyltransferase subfamily 4-like N-terminal" evidence="2">
    <location>
        <begin position="126"/>
        <end position="223"/>
    </location>
</feature>
<keyword evidence="4" id="KW-1185">Reference proteome</keyword>
<evidence type="ECO:0000313" key="3">
    <source>
        <dbReference type="EMBL" id="NHE55868.1"/>
    </source>
</evidence>
<protein>
    <submittedName>
        <fullName evidence="3">Glycosyltransferase family 4 protein</fullName>
    </submittedName>
</protein>
<evidence type="ECO:0000256" key="1">
    <source>
        <dbReference type="ARBA" id="ARBA00022679"/>
    </source>
</evidence>
<dbReference type="RefSeq" id="WP_166143140.1">
    <property type="nucleotide sequence ID" value="NZ_JAANYN010000001.1"/>
</dbReference>
<evidence type="ECO:0000313" key="4">
    <source>
        <dbReference type="Proteomes" id="UP000649799"/>
    </source>
</evidence>
<dbReference type="Proteomes" id="UP000649799">
    <property type="component" value="Unassembled WGS sequence"/>
</dbReference>
<sequence length="428" mass="48755">MKRVLIITYYWPPSAGSGVQRWVKFTKYLPEFGWQPVIFTPENPDFGLLDPSLEKEVSPSTEVLKFPIWEPYQLFRHFKGKNLKDTSVILERKDPSLLDRLAVWMRGNLLIPDPRIFWVRPSVKFLADICEQNNFSAIITTGPPHSMHLIGRGLKRKTGLPWLADFRDPWSSWEFLDTLNLTSIARRYHQKLERTVFREADALCTISPTFKAEMETLSGKNVQLLTNGFDPDDLPKNFAPVSPAKKVLEIVYSGVIDSIRDPVPFLMGMKKIYGQDRGKIRLTLVGKVNQYVMKLIREDPWLNAHVYLPGYVSHKEVFEFYERAHALLLILTDTKNAKGNIPGKLFEYMATGRPIIALGDPQGDAAQIIYQAGAGEVFRHDDEAGLIRGLSEIAESSSEKGSNEYIQAYSRKNLTRDLVNLLEKAIEG</sequence>
<organism evidence="3 4">
    <name type="scientific">Cyclobacterium plantarum</name>
    <dbReference type="NCBI Taxonomy" id="2716263"/>
    <lineage>
        <taxon>Bacteria</taxon>
        <taxon>Pseudomonadati</taxon>
        <taxon>Bacteroidota</taxon>
        <taxon>Cytophagia</taxon>
        <taxon>Cytophagales</taxon>
        <taxon>Cyclobacteriaceae</taxon>
        <taxon>Cyclobacterium</taxon>
    </lineage>
</organism>
<dbReference type="InterPro" id="IPR028098">
    <property type="entry name" value="Glyco_trans_4-like_N"/>
</dbReference>
<dbReference type="PANTHER" id="PTHR46401:SF2">
    <property type="entry name" value="GLYCOSYLTRANSFERASE WBBK-RELATED"/>
    <property type="match status" value="1"/>
</dbReference>
<accession>A0ABX0H4S2</accession>
<comment type="caution">
    <text evidence="3">The sequence shown here is derived from an EMBL/GenBank/DDBJ whole genome shotgun (WGS) entry which is preliminary data.</text>
</comment>
<dbReference type="Pfam" id="PF13579">
    <property type="entry name" value="Glyco_trans_4_4"/>
    <property type="match status" value="1"/>
</dbReference>
<dbReference type="Pfam" id="PF13692">
    <property type="entry name" value="Glyco_trans_1_4"/>
    <property type="match status" value="1"/>
</dbReference>
<gene>
    <name evidence="3" type="ORF">G9Q97_03460</name>
</gene>
<evidence type="ECO:0000259" key="2">
    <source>
        <dbReference type="Pfam" id="PF13579"/>
    </source>
</evidence>
<dbReference type="PANTHER" id="PTHR46401">
    <property type="entry name" value="GLYCOSYLTRANSFERASE WBBK-RELATED"/>
    <property type="match status" value="1"/>
</dbReference>
<proteinExistence type="predicted"/>
<dbReference type="Gene3D" id="3.40.50.2000">
    <property type="entry name" value="Glycogen Phosphorylase B"/>
    <property type="match status" value="2"/>
</dbReference>
<dbReference type="SUPFAM" id="SSF53756">
    <property type="entry name" value="UDP-Glycosyltransferase/glycogen phosphorylase"/>
    <property type="match status" value="1"/>
</dbReference>